<sequence>MYYYDVDNNQGDVFMDKKYYINNVGWGIFFLCVFLWQSNAWLESNLVMVWTLLIISTLLYPFSKKLIERIALIYTTKEFWCKGIFTETAGKSGLYAMYYFFCFIFSIPFGISYLIYLNIKKNPISR</sequence>
<dbReference type="Pfam" id="PF03526">
    <property type="entry name" value="Microcin"/>
    <property type="match status" value="1"/>
</dbReference>
<comment type="caution">
    <text evidence="3">The sequence shown here is derived from an EMBL/GenBank/DDBJ whole genome shotgun (WGS) entry which is preliminary data.</text>
</comment>
<evidence type="ECO:0000256" key="2">
    <source>
        <dbReference type="SAM" id="Phobius"/>
    </source>
</evidence>
<keyword evidence="2" id="KW-0472">Membrane</keyword>
<organism evidence="3 4">
    <name type="scientific">Yersinia kristensenii</name>
    <dbReference type="NCBI Taxonomy" id="28152"/>
    <lineage>
        <taxon>Bacteria</taxon>
        <taxon>Pseudomonadati</taxon>
        <taxon>Pseudomonadota</taxon>
        <taxon>Gammaproteobacteria</taxon>
        <taxon>Enterobacterales</taxon>
        <taxon>Yersiniaceae</taxon>
        <taxon>Yersinia</taxon>
    </lineage>
</organism>
<feature type="transmembrane region" description="Helical" evidence="2">
    <location>
        <begin position="96"/>
        <end position="116"/>
    </location>
</feature>
<feature type="transmembrane region" description="Helical" evidence="2">
    <location>
        <begin position="20"/>
        <end position="37"/>
    </location>
</feature>
<keyword evidence="2" id="KW-1133">Transmembrane helix</keyword>
<reference evidence="3 4" key="1">
    <citation type="submission" date="2017-05" db="EMBL/GenBank/DDBJ databases">
        <title>Whole genome sequencing of Yersinia kristensenii.</title>
        <authorList>
            <person name="Campioni F."/>
        </authorList>
    </citation>
    <scope>NUCLEOTIDE SEQUENCE [LARGE SCALE GENOMIC DNA]</scope>
    <source>
        <strain evidence="3 4">CFSAN060538</strain>
    </source>
</reference>
<protein>
    <recommendedName>
        <fullName evidence="5">Colicin E1 (Microcin) immunity protein</fullName>
    </recommendedName>
</protein>
<evidence type="ECO:0008006" key="5">
    <source>
        <dbReference type="Google" id="ProtNLM"/>
    </source>
</evidence>
<dbReference type="EMBL" id="NHOG01000017">
    <property type="protein sequence ID" value="OVZ79553.1"/>
    <property type="molecule type" value="Genomic_DNA"/>
</dbReference>
<dbReference type="GO" id="GO:0030153">
    <property type="term" value="P:bacteriocin immunity"/>
    <property type="evidence" value="ECO:0007669"/>
    <property type="project" value="UniProtKB-KW"/>
</dbReference>
<dbReference type="GO" id="GO:0015643">
    <property type="term" value="F:toxic substance binding"/>
    <property type="evidence" value="ECO:0007669"/>
    <property type="project" value="InterPro"/>
</dbReference>
<gene>
    <name evidence="3" type="ORF">CBW52_14945</name>
</gene>
<dbReference type="InterPro" id="IPR003061">
    <property type="entry name" value="Microcin"/>
</dbReference>
<keyword evidence="4" id="KW-1185">Reference proteome</keyword>
<evidence type="ECO:0000313" key="4">
    <source>
        <dbReference type="Proteomes" id="UP000195840"/>
    </source>
</evidence>
<proteinExistence type="predicted"/>
<accession>A0AB73P301</accession>
<dbReference type="Proteomes" id="UP000195840">
    <property type="component" value="Unassembled WGS sequence"/>
</dbReference>
<keyword evidence="2" id="KW-0812">Transmembrane</keyword>
<keyword evidence="1" id="KW-0079">Bacteriocin immunity</keyword>
<evidence type="ECO:0000256" key="1">
    <source>
        <dbReference type="ARBA" id="ARBA00023025"/>
    </source>
</evidence>
<evidence type="ECO:0000313" key="3">
    <source>
        <dbReference type="EMBL" id="OVZ79553.1"/>
    </source>
</evidence>
<dbReference type="RefSeq" id="WP_087795508.1">
    <property type="nucleotide sequence ID" value="NZ_CAWNET010000009.1"/>
</dbReference>
<dbReference type="AlphaFoldDB" id="A0AB73P301"/>
<name>A0AB73P301_YERKR</name>